<feature type="compositionally biased region" description="Basic and acidic residues" evidence="1">
    <location>
        <begin position="44"/>
        <end position="53"/>
    </location>
</feature>
<gene>
    <name evidence="2" type="ORF">FVE85_5972</name>
</gene>
<dbReference type="EMBL" id="VRMN01000001">
    <property type="protein sequence ID" value="KAA8498387.1"/>
    <property type="molecule type" value="Genomic_DNA"/>
</dbReference>
<name>A0A5J4Z6T9_PORPP</name>
<dbReference type="AlphaFoldDB" id="A0A5J4Z6T9"/>
<sequence>MDTLRHEHSLSGVTNLTGNREDRPRSDMHAVKFYADFVSPASMEPERSSHTATRDSGTFKFHLPRATSEKSTSSPAGVRKEEIKRTRTNRFISETGTTTSSKNDLSVYLRHSGRKSQSSISADDVEDITTSTIISPVMSLKRLTGSVSPPSAATADFVDVNSIGDFEVTHVEFIPGKSLKERDQSNKFMFSRILSRGKKVTPH</sequence>
<evidence type="ECO:0000313" key="3">
    <source>
        <dbReference type="Proteomes" id="UP000324585"/>
    </source>
</evidence>
<feature type="compositionally biased region" description="Polar residues" evidence="1">
    <location>
        <begin position="89"/>
        <end position="101"/>
    </location>
</feature>
<dbReference type="Proteomes" id="UP000324585">
    <property type="component" value="Unassembled WGS sequence"/>
</dbReference>
<reference evidence="3" key="1">
    <citation type="journal article" date="2019" name="Nat. Commun.">
        <title>Expansion of phycobilisome linker gene families in mesophilic red algae.</title>
        <authorList>
            <person name="Lee J."/>
            <person name="Kim D."/>
            <person name="Bhattacharya D."/>
            <person name="Yoon H.S."/>
        </authorList>
    </citation>
    <scope>NUCLEOTIDE SEQUENCE [LARGE SCALE GENOMIC DNA]</scope>
    <source>
        <strain evidence="3">CCMP 1328</strain>
    </source>
</reference>
<feature type="region of interest" description="Disordered" evidence="1">
    <location>
        <begin position="1"/>
        <end position="27"/>
    </location>
</feature>
<accession>A0A5J4Z6T9</accession>
<evidence type="ECO:0000256" key="1">
    <source>
        <dbReference type="SAM" id="MobiDB-lite"/>
    </source>
</evidence>
<comment type="caution">
    <text evidence="2">The sequence shown here is derived from an EMBL/GenBank/DDBJ whole genome shotgun (WGS) entry which is preliminary data.</text>
</comment>
<feature type="region of interest" description="Disordered" evidence="1">
    <location>
        <begin position="39"/>
        <end position="101"/>
    </location>
</feature>
<keyword evidence="3" id="KW-1185">Reference proteome</keyword>
<protein>
    <submittedName>
        <fullName evidence="2">Uncharacterized protein</fullName>
    </submittedName>
</protein>
<evidence type="ECO:0000313" key="2">
    <source>
        <dbReference type="EMBL" id="KAA8498387.1"/>
    </source>
</evidence>
<proteinExistence type="predicted"/>
<organism evidence="2 3">
    <name type="scientific">Porphyridium purpureum</name>
    <name type="common">Red alga</name>
    <name type="synonym">Porphyridium cruentum</name>
    <dbReference type="NCBI Taxonomy" id="35688"/>
    <lineage>
        <taxon>Eukaryota</taxon>
        <taxon>Rhodophyta</taxon>
        <taxon>Bangiophyceae</taxon>
        <taxon>Porphyridiales</taxon>
        <taxon>Porphyridiaceae</taxon>
        <taxon>Porphyridium</taxon>
    </lineage>
</organism>